<proteinExistence type="predicted"/>
<reference evidence="1 2" key="1">
    <citation type="submission" date="2021-04" db="EMBL/GenBank/DDBJ databases">
        <title>Genome analysis of Polyangium sp.</title>
        <authorList>
            <person name="Li Y."/>
            <person name="Wang J."/>
        </authorList>
    </citation>
    <scope>NUCLEOTIDE SEQUENCE [LARGE SCALE GENOMIC DNA]</scope>
    <source>
        <strain evidence="1 2">SDU14</strain>
    </source>
</reference>
<dbReference type="RefSeq" id="WP_272421182.1">
    <property type="nucleotide sequence ID" value="NZ_JAGTJJ010000038.1"/>
</dbReference>
<dbReference type="EMBL" id="JAGTJJ010000038">
    <property type="protein sequence ID" value="MDC3986370.1"/>
    <property type="molecule type" value="Genomic_DNA"/>
</dbReference>
<evidence type="ECO:0000313" key="1">
    <source>
        <dbReference type="EMBL" id="MDC3986370.1"/>
    </source>
</evidence>
<dbReference type="PROSITE" id="PS51257">
    <property type="entry name" value="PROKAR_LIPOPROTEIN"/>
    <property type="match status" value="1"/>
</dbReference>
<organism evidence="1 2">
    <name type="scientific">Polyangium jinanense</name>
    <dbReference type="NCBI Taxonomy" id="2829994"/>
    <lineage>
        <taxon>Bacteria</taxon>
        <taxon>Pseudomonadati</taxon>
        <taxon>Myxococcota</taxon>
        <taxon>Polyangia</taxon>
        <taxon>Polyangiales</taxon>
        <taxon>Polyangiaceae</taxon>
        <taxon>Polyangium</taxon>
    </lineage>
</organism>
<dbReference type="Proteomes" id="UP001151081">
    <property type="component" value="Unassembled WGS sequence"/>
</dbReference>
<dbReference type="AlphaFoldDB" id="A0A9X3XBM0"/>
<name>A0A9X3XBM0_9BACT</name>
<protein>
    <submittedName>
        <fullName evidence="1">Uncharacterized protein</fullName>
    </submittedName>
</protein>
<sequence>MYRSTTLAAVAITTLMGVQGCAPADEAGVDSAEGPENTIEVEQAFREGRESARFVNGYKLRYKHNSCLSSHREHHLLHIEHYSLHDWAGDYSLYDSKALMPEESVESCDEHALRTKVVISAAFSPNCYDYEFEFWDCS</sequence>
<keyword evidence="2" id="KW-1185">Reference proteome</keyword>
<comment type="caution">
    <text evidence="1">The sequence shown here is derived from an EMBL/GenBank/DDBJ whole genome shotgun (WGS) entry which is preliminary data.</text>
</comment>
<gene>
    <name evidence="1" type="ORF">KEG57_38195</name>
</gene>
<accession>A0A9X3XBM0</accession>
<evidence type="ECO:0000313" key="2">
    <source>
        <dbReference type="Proteomes" id="UP001151081"/>
    </source>
</evidence>